<evidence type="ECO:0000256" key="8">
    <source>
        <dbReference type="SAM" id="MobiDB-lite"/>
    </source>
</evidence>
<evidence type="ECO:0000256" key="4">
    <source>
        <dbReference type="ARBA" id="ARBA00023125"/>
    </source>
</evidence>
<name>A0A8T0WMY4_PANVG</name>
<dbReference type="InterPro" id="IPR046831">
    <property type="entry name" value="Calmodulin_bind_N"/>
</dbReference>
<keyword evidence="6" id="KW-0804">Transcription</keyword>
<evidence type="ECO:0000256" key="6">
    <source>
        <dbReference type="ARBA" id="ARBA00023163"/>
    </source>
</evidence>
<dbReference type="GO" id="GO:0005634">
    <property type="term" value="C:nucleus"/>
    <property type="evidence" value="ECO:0007669"/>
    <property type="project" value="UniProtKB-SubCell"/>
</dbReference>
<dbReference type="PANTHER" id="PTHR31713">
    <property type="entry name" value="OS02G0177800 PROTEIN"/>
    <property type="match status" value="1"/>
</dbReference>
<reference evidence="12" key="1">
    <citation type="submission" date="2020-05" db="EMBL/GenBank/DDBJ databases">
        <title>WGS assembly of Panicum virgatum.</title>
        <authorList>
            <person name="Lovell J.T."/>
            <person name="Jenkins J."/>
            <person name="Shu S."/>
            <person name="Juenger T.E."/>
            <person name="Schmutz J."/>
        </authorList>
    </citation>
    <scope>NUCLEOTIDE SEQUENCE</scope>
    <source>
        <strain evidence="12">AP13</strain>
    </source>
</reference>
<feature type="domain" description="Calmodulin binding protein central" evidence="10">
    <location>
        <begin position="239"/>
        <end position="305"/>
    </location>
</feature>
<feature type="domain" description="Calmodulin binding protein-like N-terminal" evidence="9">
    <location>
        <begin position="80"/>
        <end position="225"/>
    </location>
</feature>
<dbReference type="Proteomes" id="UP000823388">
    <property type="component" value="Chromosome 1N"/>
</dbReference>
<dbReference type="InterPro" id="IPR046830">
    <property type="entry name" value="Calmod_bind_M"/>
</dbReference>
<proteinExistence type="inferred from homology"/>
<accession>A0A8T0WMY4</accession>
<dbReference type="InterPro" id="IPR012416">
    <property type="entry name" value="CBP60"/>
</dbReference>
<evidence type="ECO:0000313" key="12">
    <source>
        <dbReference type="EMBL" id="KAG2649390.1"/>
    </source>
</evidence>
<keyword evidence="4" id="KW-0238">DNA-binding</keyword>
<organism evidence="12 13">
    <name type="scientific">Panicum virgatum</name>
    <name type="common">Blackwell switchgrass</name>
    <dbReference type="NCBI Taxonomy" id="38727"/>
    <lineage>
        <taxon>Eukaryota</taxon>
        <taxon>Viridiplantae</taxon>
        <taxon>Streptophyta</taxon>
        <taxon>Embryophyta</taxon>
        <taxon>Tracheophyta</taxon>
        <taxon>Spermatophyta</taxon>
        <taxon>Magnoliopsida</taxon>
        <taxon>Liliopsida</taxon>
        <taxon>Poales</taxon>
        <taxon>Poaceae</taxon>
        <taxon>PACMAD clade</taxon>
        <taxon>Panicoideae</taxon>
        <taxon>Panicodae</taxon>
        <taxon>Paniceae</taxon>
        <taxon>Panicinae</taxon>
        <taxon>Panicum</taxon>
        <taxon>Panicum sect. Hiantes</taxon>
    </lineage>
</organism>
<feature type="domain" description="Calmodulin binding protein C-terminal" evidence="11">
    <location>
        <begin position="313"/>
        <end position="375"/>
    </location>
</feature>
<sequence>MDPFTEKVNMAMMKINEGNKMREEGNKVIEEGFKSLLGMKPNWSKRTRYADHHPARLEAAGPSSQAHNINEERPCQNHKFKLCFHGSLKSCIIYTNIPILAQSNEGIEIVICRDDQIISLGHLASLTVEIVALESDHSCKGEWTEEDFDRQIRKSRDGGESVLDGERLVKLVNGKASLGNIRFKEGSTGTRTREFVLAARVCRSENIGGPRVEEAFMHPPFTVKVERSKANEKSPLPKLDDKVYCLKGIAKGGVYHKRLEQNDICKVQDFLKAFNRDPDQLRQVLNIELKKHASWATIVEHAMKCDLTDKNELKSYKVETENVTLFFNCVDDLIGAEFHDNSDAEGKFKLFNENQKAKAKKWLKQAYNKLDAIEFDYAMDGNRPVKIFSNIIAAAGSTSIPILLGPTQQNTPTPSHHSNKFQGSENFVSSPSSGMDCAPGLPLGDANRNAARPTASGPSH</sequence>
<dbReference type="GO" id="GO:0005516">
    <property type="term" value="F:calmodulin binding"/>
    <property type="evidence" value="ECO:0007669"/>
    <property type="project" value="InterPro"/>
</dbReference>
<evidence type="ECO:0000256" key="3">
    <source>
        <dbReference type="ARBA" id="ARBA00023015"/>
    </source>
</evidence>
<dbReference type="GO" id="GO:0003700">
    <property type="term" value="F:DNA-binding transcription factor activity"/>
    <property type="evidence" value="ECO:0007669"/>
    <property type="project" value="TreeGrafter"/>
</dbReference>
<keyword evidence="5" id="KW-0010">Activator</keyword>
<evidence type="ECO:0000256" key="5">
    <source>
        <dbReference type="ARBA" id="ARBA00023159"/>
    </source>
</evidence>
<dbReference type="PANTHER" id="PTHR31713:SF8">
    <property type="entry name" value="OS03G0778000 PROTEIN"/>
    <property type="match status" value="1"/>
</dbReference>
<gene>
    <name evidence="12" type="ORF">PVAP13_1NG104700</name>
</gene>
<evidence type="ECO:0000259" key="10">
    <source>
        <dbReference type="Pfam" id="PF20451"/>
    </source>
</evidence>
<evidence type="ECO:0000259" key="9">
    <source>
        <dbReference type="Pfam" id="PF07887"/>
    </source>
</evidence>
<evidence type="ECO:0000256" key="1">
    <source>
        <dbReference type="ARBA" id="ARBA00004123"/>
    </source>
</evidence>
<dbReference type="EMBL" id="CM029038">
    <property type="protein sequence ID" value="KAG2649390.1"/>
    <property type="molecule type" value="Genomic_DNA"/>
</dbReference>
<evidence type="ECO:0000313" key="13">
    <source>
        <dbReference type="Proteomes" id="UP000823388"/>
    </source>
</evidence>
<dbReference type="Pfam" id="PF07887">
    <property type="entry name" value="Calmodulin_bind"/>
    <property type="match status" value="1"/>
</dbReference>
<dbReference type="InterPro" id="IPR046829">
    <property type="entry name" value="Calmod_bind_C"/>
</dbReference>
<comment type="caution">
    <text evidence="12">The sequence shown here is derived from an EMBL/GenBank/DDBJ whole genome shotgun (WGS) entry which is preliminary data.</text>
</comment>
<evidence type="ECO:0000256" key="7">
    <source>
        <dbReference type="ARBA" id="ARBA00023242"/>
    </source>
</evidence>
<keyword evidence="3" id="KW-0805">Transcription regulation</keyword>
<dbReference type="AlphaFoldDB" id="A0A8T0WMY4"/>
<keyword evidence="7" id="KW-0539">Nucleus</keyword>
<comment type="similarity">
    <text evidence="2">Belongs to the plant ACBP60 protein family.</text>
</comment>
<dbReference type="Pfam" id="PF20451">
    <property type="entry name" value="Calmod_bind_M"/>
    <property type="match status" value="1"/>
</dbReference>
<evidence type="ECO:0000256" key="2">
    <source>
        <dbReference type="ARBA" id="ARBA00007214"/>
    </source>
</evidence>
<dbReference type="GO" id="GO:0080142">
    <property type="term" value="P:regulation of salicylic acid biosynthetic process"/>
    <property type="evidence" value="ECO:0007669"/>
    <property type="project" value="TreeGrafter"/>
</dbReference>
<keyword evidence="13" id="KW-1185">Reference proteome</keyword>
<feature type="region of interest" description="Disordered" evidence="8">
    <location>
        <begin position="403"/>
        <end position="460"/>
    </location>
</feature>
<dbReference type="Pfam" id="PF20452">
    <property type="entry name" value="Calmod_bind_C"/>
    <property type="match status" value="1"/>
</dbReference>
<comment type="subcellular location">
    <subcellularLocation>
        <location evidence="1">Nucleus</location>
    </subcellularLocation>
</comment>
<evidence type="ECO:0000259" key="11">
    <source>
        <dbReference type="Pfam" id="PF20452"/>
    </source>
</evidence>
<dbReference type="GO" id="GO:0043565">
    <property type="term" value="F:sequence-specific DNA binding"/>
    <property type="evidence" value="ECO:0007669"/>
    <property type="project" value="TreeGrafter"/>
</dbReference>
<feature type="compositionally biased region" description="Polar residues" evidence="8">
    <location>
        <begin position="403"/>
        <end position="433"/>
    </location>
</feature>
<protein>
    <submittedName>
        <fullName evidence="12">Uncharacterized protein</fullName>
    </submittedName>
</protein>